<keyword evidence="2" id="KW-0378">Hydrolase</keyword>
<evidence type="ECO:0000256" key="1">
    <source>
        <dbReference type="ARBA" id="ARBA00007169"/>
    </source>
</evidence>
<protein>
    <submittedName>
        <fullName evidence="4">Thioesterase</fullName>
    </submittedName>
</protein>
<comment type="similarity">
    <text evidence="1">Belongs to the thioesterase family.</text>
</comment>
<dbReference type="Gene3D" id="3.40.50.1820">
    <property type="entry name" value="alpha/beta hydrolase"/>
    <property type="match status" value="1"/>
</dbReference>
<evidence type="ECO:0000256" key="2">
    <source>
        <dbReference type="ARBA" id="ARBA00022801"/>
    </source>
</evidence>
<keyword evidence="5" id="KW-1185">Reference proteome</keyword>
<proteinExistence type="inferred from homology"/>
<dbReference type="Pfam" id="PF00975">
    <property type="entry name" value="Thioesterase"/>
    <property type="match status" value="1"/>
</dbReference>
<dbReference type="InterPro" id="IPR029058">
    <property type="entry name" value="AB_hydrolase_fold"/>
</dbReference>
<accession>A0A5D0NLP5</accession>
<dbReference type="InterPro" id="IPR012223">
    <property type="entry name" value="TEII"/>
</dbReference>
<feature type="domain" description="Thioesterase TesA-like" evidence="3">
    <location>
        <begin position="25"/>
        <end position="247"/>
    </location>
</feature>
<dbReference type="SUPFAM" id="SSF53474">
    <property type="entry name" value="alpha/beta-Hydrolases"/>
    <property type="match status" value="1"/>
</dbReference>
<evidence type="ECO:0000313" key="4">
    <source>
        <dbReference type="EMBL" id="TYB45387.1"/>
    </source>
</evidence>
<dbReference type="AlphaFoldDB" id="A0A5D0NLP5"/>
<dbReference type="GO" id="GO:0016787">
    <property type="term" value="F:hydrolase activity"/>
    <property type="evidence" value="ECO:0007669"/>
    <property type="project" value="UniProtKB-KW"/>
</dbReference>
<dbReference type="PANTHER" id="PTHR11487:SF0">
    <property type="entry name" value="S-ACYL FATTY ACID SYNTHASE THIOESTERASE, MEDIUM CHAIN"/>
    <property type="match status" value="1"/>
</dbReference>
<evidence type="ECO:0000259" key="3">
    <source>
        <dbReference type="SMART" id="SM00824"/>
    </source>
</evidence>
<evidence type="ECO:0000313" key="5">
    <source>
        <dbReference type="Proteomes" id="UP000323380"/>
    </source>
</evidence>
<gene>
    <name evidence="4" type="ORF">FXF69_18240</name>
</gene>
<dbReference type="InterPro" id="IPR001031">
    <property type="entry name" value="Thioesterase"/>
</dbReference>
<dbReference type="PANTHER" id="PTHR11487">
    <property type="entry name" value="THIOESTERASE"/>
    <property type="match status" value="1"/>
</dbReference>
<name>A0A5D0NLP5_9ACTN</name>
<dbReference type="SMART" id="SM00824">
    <property type="entry name" value="PKS_TE"/>
    <property type="match status" value="1"/>
</dbReference>
<dbReference type="EMBL" id="VSFG01000003">
    <property type="protein sequence ID" value="TYB45387.1"/>
    <property type="molecule type" value="Genomic_DNA"/>
</dbReference>
<dbReference type="RefSeq" id="WP_067904595.1">
    <property type="nucleotide sequence ID" value="NZ_VSFG01000003.1"/>
</dbReference>
<reference evidence="4 5" key="1">
    <citation type="submission" date="2019-08" db="EMBL/GenBank/DDBJ databases">
        <title>Actinomadura sp. nov. CYP1-5 isolated from mountain soil.</title>
        <authorList>
            <person name="Songsumanus A."/>
            <person name="Kuncharoen N."/>
            <person name="Kudo T."/>
            <person name="Yuki M."/>
            <person name="Igarashi Y."/>
            <person name="Tanasupawat S."/>
        </authorList>
    </citation>
    <scope>NUCLEOTIDE SEQUENCE [LARGE SCALE GENOMIC DNA]</scope>
    <source>
        <strain evidence="4 5">JCM 14158</strain>
    </source>
</reference>
<dbReference type="STRING" id="1220554.GCA_001552135_07865"/>
<dbReference type="GO" id="GO:0008610">
    <property type="term" value="P:lipid biosynthetic process"/>
    <property type="evidence" value="ECO:0007669"/>
    <property type="project" value="TreeGrafter"/>
</dbReference>
<dbReference type="Proteomes" id="UP000323380">
    <property type="component" value="Unassembled WGS sequence"/>
</dbReference>
<comment type="caution">
    <text evidence="4">The sequence shown here is derived from an EMBL/GenBank/DDBJ whole genome shotgun (WGS) entry which is preliminary data.</text>
</comment>
<dbReference type="InterPro" id="IPR020802">
    <property type="entry name" value="TesA-like"/>
</dbReference>
<organism evidence="4 5">
    <name type="scientific">Actinomadura chibensis</name>
    <dbReference type="NCBI Taxonomy" id="392828"/>
    <lineage>
        <taxon>Bacteria</taxon>
        <taxon>Bacillati</taxon>
        <taxon>Actinomycetota</taxon>
        <taxon>Actinomycetes</taxon>
        <taxon>Streptosporangiales</taxon>
        <taxon>Thermomonosporaceae</taxon>
        <taxon>Actinomadura</taxon>
    </lineage>
</organism>
<sequence length="258" mass="28444">MPRSREDDRWIRRFHPDGPGDVQLVCFPHAGGSASYYFPMSKAMPPEIDALVLQYPGRQDRRHEPPVDSVPRLADQIFAVLADRLSPRFAFFGHSMGAVVAYEVARRFAAERGTAPLWFFASGRRAPSRRRPGTVHTMDDAELIAELGRVGGTDARLLRDEELLASILPAVRNDYRAIERYAWTPGPPVDCPVTVLVGESDPQTTVDEAIAWQEHFTGTCDLRVFPGGHFYLEDASAEVIDTVVGTLGAARALGGSRA</sequence>